<name>A0A428TA13_9HYPO</name>
<organism evidence="2 3">
    <name type="scientific">Fusarium ambrosium</name>
    <dbReference type="NCBI Taxonomy" id="131363"/>
    <lineage>
        <taxon>Eukaryota</taxon>
        <taxon>Fungi</taxon>
        <taxon>Dikarya</taxon>
        <taxon>Ascomycota</taxon>
        <taxon>Pezizomycotina</taxon>
        <taxon>Sordariomycetes</taxon>
        <taxon>Hypocreomycetidae</taxon>
        <taxon>Hypocreales</taxon>
        <taxon>Nectriaceae</taxon>
        <taxon>Fusarium</taxon>
        <taxon>Fusarium solani species complex</taxon>
    </lineage>
</organism>
<accession>A0A428TA13</accession>
<keyword evidence="3" id="KW-1185">Reference proteome</keyword>
<dbReference type="InterPro" id="IPR001509">
    <property type="entry name" value="Epimerase_deHydtase"/>
</dbReference>
<dbReference type="Pfam" id="PF01370">
    <property type="entry name" value="Epimerase"/>
    <property type="match status" value="1"/>
</dbReference>
<dbReference type="InterPro" id="IPR036291">
    <property type="entry name" value="NAD(P)-bd_dom_sf"/>
</dbReference>
<dbReference type="EMBL" id="NIZV01000229">
    <property type="protein sequence ID" value="RSL98880.1"/>
    <property type="molecule type" value="Genomic_DNA"/>
</dbReference>
<dbReference type="SUPFAM" id="SSF51735">
    <property type="entry name" value="NAD(P)-binding Rossmann-fold domains"/>
    <property type="match status" value="1"/>
</dbReference>
<proteinExistence type="predicted"/>
<dbReference type="GO" id="GO:0005737">
    <property type="term" value="C:cytoplasm"/>
    <property type="evidence" value="ECO:0007669"/>
    <property type="project" value="TreeGrafter"/>
</dbReference>
<dbReference type="GO" id="GO:0004029">
    <property type="term" value="F:aldehyde dehydrogenase (NAD+) activity"/>
    <property type="evidence" value="ECO:0007669"/>
    <property type="project" value="TreeGrafter"/>
</dbReference>
<dbReference type="Proteomes" id="UP000288429">
    <property type="component" value="Unassembled WGS sequence"/>
</dbReference>
<dbReference type="AlphaFoldDB" id="A0A428TA13"/>
<evidence type="ECO:0000259" key="1">
    <source>
        <dbReference type="Pfam" id="PF01370"/>
    </source>
</evidence>
<sequence length="379" mass="41129">MVEFHVVNDIVDIPDFIEMTPFLILPNLSLLHPVPHISRTHSNNSPLLITIPYLKMPKVLILGATGYLGKRLADVLVRSGQHRVYGIARNAAKAQSLAAAEVIPVICPNPVGEPEAYLNAIREHHIDVVVDVAGANQDSAKFLGDVQQIGQERLSRYKTSGLHTGPKLGFIYCSGTWVHGSSEEPVNDLDVVGRSANTQPPALVAWRTDLENSILATSDTLDVAIIRPALIYGRESTIWTPFILPLLQAARSGSRNTVEIPLRANAKPGLVHVDDVATGFKCAIEKLSLINGGSTYPVFDLVTSQEGMQGIFNALAGAWEFRGRYELVGSGDNLFAEAMSTTMRGSADRAKQLLGWEPTRTNGFIADMDVYAAAFASQH</sequence>
<dbReference type="Gene3D" id="3.40.50.720">
    <property type="entry name" value="NAD(P)-binding Rossmann-like Domain"/>
    <property type="match status" value="1"/>
</dbReference>
<comment type="caution">
    <text evidence="2">The sequence shown here is derived from an EMBL/GenBank/DDBJ whole genome shotgun (WGS) entry which is preliminary data.</text>
</comment>
<dbReference type="PANTHER" id="PTHR48079:SF3">
    <property type="entry name" value="NAD-DEPENDENT EPIMERASE_DEHYDRATASE DOMAIN-CONTAINING PROTEIN"/>
    <property type="match status" value="1"/>
</dbReference>
<gene>
    <name evidence="2" type="ORF">CDV31_012401</name>
</gene>
<dbReference type="PANTHER" id="PTHR48079">
    <property type="entry name" value="PROTEIN YEEZ"/>
    <property type="match status" value="1"/>
</dbReference>
<protein>
    <recommendedName>
        <fullName evidence="1">NAD-dependent epimerase/dehydratase domain-containing protein</fullName>
    </recommendedName>
</protein>
<evidence type="ECO:0000313" key="3">
    <source>
        <dbReference type="Proteomes" id="UP000288429"/>
    </source>
</evidence>
<evidence type="ECO:0000313" key="2">
    <source>
        <dbReference type="EMBL" id="RSL98880.1"/>
    </source>
</evidence>
<reference evidence="2 3" key="1">
    <citation type="submission" date="2017-06" db="EMBL/GenBank/DDBJ databases">
        <title>Cmopartive genomic analysis of Ambrosia Fusariam Clade fungi.</title>
        <authorList>
            <person name="Stajich J.E."/>
            <person name="Carrillo J."/>
            <person name="Kijimoto T."/>
            <person name="Eskalen A."/>
            <person name="O'Donnell K."/>
            <person name="Kasson M."/>
        </authorList>
    </citation>
    <scope>NUCLEOTIDE SEQUENCE [LARGE SCALE GENOMIC DNA]</scope>
    <source>
        <strain evidence="2 3">NRRL 20438</strain>
    </source>
</reference>
<dbReference type="InterPro" id="IPR051783">
    <property type="entry name" value="NAD(P)-dependent_oxidoreduct"/>
</dbReference>
<feature type="domain" description="NAD-dependent epimerase/dehydratase" evidence="1">
    <location>
        <begin position="59"/>
        <end position="292"/>
    </location>
</feature>